<evidence type="ECO:0000313" key="1">
    <source>
        <dbReference type="Proteomes" id="UP000008854"/>
    </source>
</evidence>
<dbReference type="AlphaFoldDB" id="G4V689"/>
<dbReference type="RefSeq" id="XP_018647593.1">
    <property type="nucleotide sequence ID" value="XM_018793040.1"/>
</dbReference>
<reference evidence="2" key="2">
    <citation type="submission" date="2018-12" db="UniProtKB">
        <authorList>
            <consortium name="WormBaseParasite"/>
        </authorList>
    </citation>
    <scope>IDENTIFICATION</scope>
    <source>
        <strain evidence="2">Puerto Rican</strain>
    </source>
</reference>
<organism evidence="1 2">
    <name type="scientific">Schistosoma mansoni</name>
    <name type="common">Blood fluke</name>
    <dbReference type="NCBI Taxonomy" id="6183"/>
    <lineage>
        <taxon>Eukaryota</taxon>
        <taxon>Metazoa</taxon>
        <taxon>Spiralia</taxon>
        <taxon>Lophotrochozoa</taxon>
        <taxon>Platyhelminthes</taxon>
        <taxon>Trematoda</taxon>
        <taxon>Digenea</taxon>
        <taxon>Strigeidida</taxon>
        <taxon>Schistosomatoidea</taxon>
        <taxon>Schistosomatidae</taxon>
        <taxon>Schistosoma</taxon>
    </lineage>
</organism>
<dbReference type="CTD" id="29830396"/>
<keyword evidence="1" id="KW-1185">Reference proteome</keyword>
<evidence type="ECO:0000313" key="2">
    <source>
        <dbReference type="WBParaSite" id="Smp_200310.1"/>
    </source>
</evidence>
<dbReference type="Proteomes" id="UP000008854">
    <property type="component" value="Unassembled WGS sequence"/>
</dbReference>
<sequence>MTKKEYDSSYLVSAVIVVRLDYFLSHMNSRHVKFESVHRQSTLFTLLRLIRTYFTVLHPHIQSAPHSNYCYTLFSRYFDSRILTCYFIIRTVTT</sequence>
<accession>G4V689</accession>
<dbReference type="WBParaSite" id="Smp_200310.1">
    <property type="protein sequence ID" value="Smp_200310.1"/>
    <property type="gene ID" value="Smp_200310"/>
</dbReference>
<dbReference type="GeneID" id="29830396"/>
<dbReference type="HOGENOM" id="CLU_2388946_0_0_1"/>
<dbReference type="KEGG" id="smm:Smp_200310"/>
<name>G4V689_SCHMA</name>
<proteinExistence type="predicted"/>
<dbReference type="InParanoid" id="G4V689"/>
<reference evidence="1" key="1">
    <citation type="journal article" date="2012" name="PLoS Negl. Trop. Dis.">
        <title>A systematically improved high quality genome and transcriptome of the human blood fluke Schistosoma mansoni.</title>
        <authorList>
            <person name="Protasio A.V."/>
            <person name="Tsai I.J."/>
            <person name="Babbage A."/>
            <person name="Nichol S."/>
            <person name="Hunt M."/>
            <person name="Aslett M.A."/>
            <person name="De Silva N."/>
            <person name="Velarde G.S."/>
            <person name="Anderson T.J."/>
            <person name="Clark R.C."/>
            <person name="Davidson C."/>
            <person name="Dillon G.P."/>
            <person name="Holroyd N.E."/>
            <person name="LoVerde P.T."/>
            <person name="Lloyd C."/>
            <person name="McQuillan J."/>
            <person name="Oliveira G."/>
            <person name="Otto T.D."/>
            <person name="Parker-Manuel S.J."/>
            <person name="Quail M.A."/>
            <person name="Wilson R.A."/>
            <person name="Zerlotini A."/>
            <person name="Dunne D.W."/>
            <person name="Berriman M."/>
        </authorList>
    </citation>
    <scope>NUCLEOTIDE SEQUENCE [LARGE SCALE GENOMIC DNA]</scope>
    <source>
        <strain evidence="1">Puerto Rican</strain>
    </source>
</reference>
<protein>
    <submittedName>
        <fullName evidence="2">Smp_200310</fullName>
    </submittedName>
</protein>